<dbReference type="EMBL" id="LUUB01000009">
    <property type="protein sequence ID" value="OAF16802.1"/>
    <property type="molecule type" value="Genomic_DNA"/>
</dbReference>
<dbReference type="AlphaFoldDB" id="A0A176ZAB9"/>
<proteinExistence type="predicted"/>
<evidence type="ECO:0000256" key="1">
    <source>
        <dbReference type="SAM" id="SignalP"/>
    </source>
</evidence>
<name>A0A176ZAB9_9BRAD</name>
<evidence type="ECO:0000313" key="2">
    <source>
        <dbReference type="EMBL" id="OAF16802.1"/>
    </source>
</evidence>
<reference evidence="2 3" key="1">
    <citation type="submission" date="2016-03" db="EMBL/GenBank/DDBJ databases">
        <title>Draft Genome Sequence of the Strain BR 10245 (Bradyrhizobium sp.) isolated from nodules of Centrolobium paraense.</title>
        <authorList>
            <person name="Simoes-Araujo J.L.Sr."/>
            <person name="Barauna A.C."/>
            <person name="Silva K."/>
            <person name="Zilli J.E."/>
        </authorList>
    </citation>
    <scope>NUCLEOTIDE SEQUENCE [LARGE SCALE GENOMIC DNA]</scope>
    <source>
        <strain evidence="2 3">BR 10245</strain>
    </source>
</reference>
<accession>A0A176ZAB9</accession>
<dbReference type="RefSeq" id="WP_063696014.1">
    <property type="nucleotide sequence ID" value="NZ_LUUB01000009.1"/>
</dbReference>
<keyword evidence="3" id="KW-1185">Reference proteome</keyword>
<keyword evidence="1" id="KW-0732">Signal</keyword>
<dbReference type="Proteomes" id="UP000076959">
    <property type="component" value="Unassembled WGS sequence"/>
</dbReference>
<evidence type="ECO:0000313" key="3">
    <source>
        <dbReference type="Proteomes" id="UP000076959"/>
    </source>
</evidence>
<protein>
    <submittedName>
        <fullName evidence="2">Uncharacterized protein</fullName>
    </submittedName>
</protein>
<feature type="signal peptide" evidence="1">
    <location>
        <begin position="1"/>
        <end position="30"/>
    </location>
</feature>
<organism evidence="2 3">
    <name type="scientific">Bradyrhizobium centrolobii</name>
    <dbReference type="NCBI Taxonomy" id="1505087"/>
    <lineage>
        <taxon>Bacteria</taxon>
        <taxon>Pseudomonadati</taxon>
        <taxon>Pseudomonadota</taxon>
        <taxon>Alphaproteobacteria</taxon>
        <taxon>Hyphomicrobiales</taxon>
        <taxon>Nitrobacteraceae</taxon>
        <taxon>Bradyrhizobium</taxon>
    </lineage>
</organism>
<sequence length="116" mass="12462">MVSLKKALSSSVAALAVAATLFTGSAPAQAHDGRNAALIGGLVVGALVGGALASEAHGYESYPSYSYPAPRRYYSGYSTYSRDYSGHDDGYYAAQHRYRHCDHDYRSVSGWDDDED</sequence>
<comment type="caution">
    <text evidence="2">The sequence shown here is derived from an EMBL/GenBank/DDBJ whole genome shotgun (WGS) entry which is preliminary data.</text>
</comment>
<gene>
    <name evidence="2" type="ORF">AYJ54_37640</name>
</gene>
<dbReference type="OrthoDB" id="8255635at2"/>
<feature type="chain" id="PRO_5008055633" evidence="1">
    <location>
        <begin position="31"/>
        <end position="116"/>
    </location>
</feature>